<feature type="compositionally biased region" description="Polar residues" evidence="1">
    <location>
        <begin position="132"/>
        <end position="143"/>
    </location>
</feature>
<evidence type="ECO:0000313" key="3">
    <source>
        <dbReference type="Proteomes" id="UP000325081"/>
    </source>
</evidence>
<keyword evidence="2" id="KW-0648">Protein biosynthesis</keyword>
<evidence type="ECO:0000313" key="2">
    <source>
        <dbReference type="EMBL" id="GER55860.1"/>
    </source>
</evidence>
<name>A0A5A7RF97_STRAF</name>
<sequence>MSQPNINRTAPASHADQVTCVRRWDPPPPPFEKSATVLNLSPAVRASTCRRRACASPLLGFFRAQHKTAKNPLLLIMAQELEDGEFWLPSDFLTDDDDELLLDFKPDRLKTKAGGEFSRGYASSFGFNSDLSSPVDSVTGSTETESDEDDSVSVAGLTRKMAHSTFLDFDMFSEFNRKNFKLSSSPQSTLCACRMEPDPNRVSRVPSSAAAAAGDITEEQMIQETTPFQSTSLFAPPPGPAHVFAQVQKLNTAIFNSSSAQTETQAQLAYLQLQALQIEQMKQLQMMEQRFCGEAGRPRGLSTAAWPSLQHHPQPLRQPPPRTAPGSRVRPAFLGETCMNKGRSGTGVFLPRPYIPNPSETRIKQGGGSVLWPELVVAATNAHRQSVKR</sequence>
<proteinExistence type="predicted"/>
<comment type="caution">
    <text evidence="2">The sequence shown here is derived from an EMBL/GenBank/DDBJ whole genome shotgun (WGS) entry which is preliminary data.</text>
</comment>
<keyword evidence="2" id="KW-0251">Elongation factor</keyword>
<dbReference type="AlphaFoldDB" id="A0A5A7RF97"/>
<gene>
    <name evidence="2" type="ORF">STAS_33556</name>
</gene>
<organism evidence="2 3">
    <name type="scientific">Striga asiatica</name>
    <name type="common">Asiatic witchweed</name>
    <name type="synonym">Buchnera asiatica</name>
    <dbReference type="NCBI Taxonomy" id="4170"/>
    <lineage>
        <taxon>Eukaryota</taxon>
        <taxon>Viridiplantae</taxon>
        <taxon>Streptophyta</taxon>
        <taxon>Embryophyta</taxon>
        <taxon>Tracheophyta</taxon>
        <taxon>Spermatophyta</taxon>
        <taxon>Magnoliopsida</taxon>
        <taxon>eudicotyledons</taxon>
        <taxon>Gunneridae</taxon>
        <taxon>Pentapetalae</taxon>
        <taxon>asterids</taxon>
        <taxon>lamiids</taxon>
        <taxon>Lamiales</taxon>
        <taxon>Orobanchaceae</taxon>
        <taxon>Buchnereae</taxon>
        <taxon>Striga</taxon>
    </lineage>
</organism>
<dbReference type="Proteomes" id="UP000325081">
    <property type="component" value="Unassembled WGS sequence"/>
</dbReference>
<feature type="region of interest" description="Disordered" evidence="1">
    <location>
        <begin position="298"/>
        <end position="326"/>
    </location>
</feature>
<reference evidence="3" key="1">
    <citation type="journal article" date="2019" name="Curr. Biol.">
        <title>Genome Sequence of Striga asiatica Provides Insight into the Evolution of Plant Parasitism.</title>
        <authorList>
            <person name="Yoshida S."/>
            <person name="Kim S."/>
            <person name="Wafula E.K."/>
            <person name="Tanskanen J."/>
            <person name="Kim Y.M."/>
            <person name="Honaas L."/>
            <person name="Yang Z."/>
            <person name="Spallek T."/>
            <person name="Conn C.E."/>
            <person name="Ichihashi Y."/>
            <person name="Cheong K."/>
            <person name="Cui S."/>
            <person name="Der J.P."/>
            <person name="Gundlach H."/>
            <person name="Jiao Y."/>
            <person name="Hori C."/>
            <person name="Ishida J.K."/>
            <person name="Kasahara H."/>
            <person name="Kiba T."/>
            <person name="Kim M.S."/>
            <person name="Koo N."/>
            <person name="Laohavisit A."/>
            <person name="Lee Y.H."/>
            <person name="Lumba S."/>
            <person name="McCourt P."/>
            <person name="Mortimer J.C."/>
            <person name="Mutuku J.M."/>
            <person name="Nomura T."/>
            <person name="Sasaki-Sekimoto Y."/>
            <person name="Seto Y."/>
            <person name="Wang Y."/>
            <person name="Wakatake T."/>
            <person name="Sakakibara H."/>
            <person name="Demura T."/>
            <person name="Yamaguchi S."/>
            <person name="Yoneyama K."/>
            <person name="Manabe R.I."/>
            <person name="Nelson D.C."/>
            <person name="Schulman A.H."/>
            <person name="Timko M.P."/>
            <person name="dePamphilis C.W."/>
            <person name="Choi D."/>
            <person name="Shirasu K."/>
        </authorList>
    </citation>
    <scope>NUCLEOTIDE SEQUENCE [LARGE SCALE GENOMIC DNA]</scope>
    <source>
        <strain evidence="3">cv. UVA1</strain>
    </source>
</reference>
<dbReference type="GO" id="GO:0003746">
    <property type="term" value="F:translation elongation factor activity"/>
    <property type="evidence" value="ECO:0007669"/>
    <property type="project" value="UniProtKB-KW"/>
</dbReference>
<protein>
    <submittedName>
        <fullName evidence="2">Elongation factor G</fullName>
    </submittedName>
</protein>
<dbReference type="OrthoDB" id="747893at2759"/>
<keyword evidence="3" id="KW-1185">Reference proteome</keyword>
<dbReference type="PANTHER" id="PTHR33356:SF5">
    <property type="entry name" value="TIP41-LIKE PROTEIN"/>
    <property type="match status" value="1"/>
</dbReference>
<accession>A0A5A7RF97</accession>
<feature type="region of interest" description="Disordered" evidence="1">
    <location>
        <begin position="132"/>
        <end position="154"/>
    </location>
</feature>
<evidence type="ECO:0000256" key="1">
    <source>
        <dbReference type="SAM" id="MobiDB-lite"/>
    </source>
</evidence>
<dbReference type="EMBL" id="BKCP01012181">
    <property type="protein sequence ID" value="GER55860.1"/>
    <property type="molecule type" value="Genomic_DNA"/>
</dbReference>
<dbReference type="PANTHER" id="PTHR33356">
    <property type="entry name" value="TIP41-LIKE PROTEIN"/>
    <property type="match status" value="1"/>
</dbReference>